<protein>
    <submittedName>
        <fullName evidence="1">Uncharacterized protein</fullName>
    </submittedName>
</protein>
<evidence type="ECO:0000313" key="2">
    <source>
        <dbReference type="Proteomes" id="UP001371456"/>
    </source>
</evidence>
<name>A0AAN8XZB2_SOLBU</name>
<dbReference type="EMBL" id="JBANQN010000012">
    <property type="protein sequence ID" value="KAK6773890.1"/>
    <property type="molecule type" value="Genomic_DNA"/>
</dbReference>
<keyword evidence="2" id="KW-1185">Reference proteome</keyword>
<dbReference type="Proteomes" id="UP001371456">
    <property type="component" value="Unassembled WGS sequence"/>
</dbReference>
<organism evidence="1 2">
    <name type="scientific">Solanum bulbocastanum</name>
    <name type="common">Wild potato</name>
    <dbReference type="NCBI Taxonomy" id="147425"/>
    <lineage>
        <taxon>Eukaryota</taxon>
        <taxon>Viridiplantae</taxon>
        <taxon>Streptophyta</taxon>
        <taxon>Embryophyta</taxon>
        <taxon>Tracheophyta</taxon>
        <taxon>Spermatophyta</taxon>
        <taxon>Magnoliopsida</taxon>
        <taxon>eudicotyledons</taxon>
        <taxon>Gunneridae</taxon>
        <taxon>Pentapetalae</taxon>
        <taxon>asterids</taxon>
        <taxon>lamiids</taxon>
        <taxon>Solanales</taxon>
        <taxon>Solanaceae</taxon>
        <taxon>Solanoideae</taxon>
        <taxon>Solaneae</taxon>
        <taxon>Solanum</taxon>
    </lineage>
</organism>
<accession>A0AAN8XZB2</accession>
<proteinExistence type="predicted"/>
<comment type="caution">
    <text evidence="1">The sequence shown here is derived from an EMBL/GenBank/DDBJ whole genome shotgun (WGS) entry which is preliminary data.</text>
</comment>
<evidence type="ECO:0000313" key="1">
    <source>
        <dbReference type="EMBL" id="KAK6773890.1"/>
    </source>
</evidence>
<gene>
    <name evidence="1" type="ORF">RDI58_029129</name>
</gene>
<sequence length="11" mass="1217">MTPAPKEPMSE</sequence>
<reference evidence="1 2" key="1">
    <citation type="submission" date="2024-02" db="EMBL/GenBank/DDBJ databases">
        <title>de novo genome assembly of Solanum bulbocastanum strain 11H21.</title>
        <authorList>
            <person name="Hosaka A.J."/>
        </authorList>
    </citation>
    <scope>NUCLEOTIDE SEQUENCE [LARGE SCALE GENOMIC DNA]</scope>
    <source>
        <tissue evidence="1">Young leaves</tissue>
    </source>
</reference>